<dbReference type="GO" id="GO:0045747">
    <property type="term" value="P:positive regulation of Notch signaling pathway"/>
    <property type="evidence" value="ECO:0007669"/>
    <property type="project" value="TreeGrafter"/>
</dbReference>
<evidence type="ECO:0000256" key="6">
    <source>
        <dbReference type="ARBA" id="ARBA00045690"/>
    </source>
</evidence>
<proteinExistence type="inferred from homology"/>
<name>A0A9N9TX12_PHYSR</name>
<evidence type="ECO:0000259" key="8">
    <source>
        <dbReference type="SMART" id="SM00672"/>
    </source>
</evidence>
<sequence>MISDCFIIFLIFISFSSAFENNTCSKQNGDCNITAQKINKYSKETNSKYHKYLKLIAEANEKYVPCDNTKCSCYTSVIKSDLEPFKNGITKKMLADVQSKGTKYQIIKHQLYRDETCMFPARCLGVEHFLIESLHNLPDAEFVLNTRDWPQIHKRQGTALPIFSFSKTNDYFDIMYPAWAFWEGGPAISLYPRGIGRWDVHRRTLGALGNSTAWSEKIPKAFFRGSRTSSERDPLILLSRDHPELVDAAYTKNQAWKSDADTLQAPPAKEVSFEEHCKYKYLFNFRGVAASFRFKHMFLCKSLVFHVGDEWLEFFYRPLVPWVHYIPVDSNADKKTIRELLEFVKNNDEVVREIAENGYNFIWNNLKMADVRCYWKRLIKKYAKLLTFKPTVDKKLKLIKGY</sequence>
<dbReference type="SMART" id="SM00672">
    <property type="entry name" value="CAP10"/>
    <property type="match status" value="1"/>
</dbReference>
<dbReference type="PANTHER" id="PTHR12203:SF35">
    <property type="entry name" value="PROTEIN O-GLUCOSYLTRANSFERASE 1"/>
    <property type="match status" value="1"/>
</dbReference>
<gene>
    <name evidence="9" type="ORF">PHYEVI_LOCUS9810</name>
</gene>
<dbReference type="OrthoDB" id="202415at2759"/>
<protein>
    <recommendedName>
        <fullName evidence="8">Glycosyl transferase CAP10 domain-containing protein</fullName>
    </recommendedName>
</protein>
<comment type="subcellular location">
    <subcellularLocation>
        <location evidence="1">Endoplasmic reticulum lumen</location>
    </subcellularLocation>
</comment>
<comment type="similarity">
    <text evidence="3">Belongs to the glycosyltransferase 90 family.</text>
</comment>
<reference evidence="9" key="1">
    <citation type="submission" date="2022-01" db="EMBL/GenBank/DDBJ databases">
        <authorList>
            <person name="King R."/>
        </authorList>
    </citation>
    <scope>NUCLEOTIDE SEQUENCE</scope>
</reference>
<dbReference type="AlphaFoldDB" id="A0A9N9TX12"/>
<feature type="chain" id="PRO_5040258572" description="Glycosyl transferase CAP10 domain-containing protein" evidence="7">
    <location>
        <begin position="19"/>
        <end position="402"/>
    </location>
</feature>
<keyword evidence="5" id="KW-0808">Transferase</keyword>
<feature type="domain" description="Glycosyl transferase CAP10" evidence="8">
    <location>
        <begin position="136"/>
        <end position="389"/>
    </location>
</feature>
<evidence type="ECO:0000313" key="9">
    <source>
        <dbReference type="EMBL" id="CAG9863524.1"/>
    </source>
</evidence>
<dbReference type="Proteomes" id="UP001153712">
    <property type="component" value="Chromosome 6"/>
</dbReference>
<keyword evidence="4" id="KW-0328">Glycosyltransferase</keyword>
<organism evidence="9 10">
    <name type="scientific">Phyllotreta striolata</name>
    <name type="common">Striped flea beetle</name>
    <name type="synonym">Crioceris striolata</name>
    <dbReference type="NCBI Taxonomy" id="444603"/>
    <lineage>
        <taxon>Eukaryota</taxon>
        <taxon>Metazoa</taxon>
        <taxon>Ecdysozoa</taxon>
        <taxon>Arthropoda</taxon>
        <taxon>Hexapoda</taxon>
        <taxon>Insecta</taxon>
        <taxon>Pterygota</taxon>
        <taxon>Neoptera</taxon>
        <taxon>Endopterygota</taxon>
        <taxon>Coleoptera</taxon>
        <taxon>Polyphaga</taxon>
        <taxon>Cucujiformia</taxon>
        <taxon>Chrysomeloidea</taxon>
        <taxon>Chrysomelidae</taxon>
        <taxon>Galerucinae</taxon>
        <taxon>Alticini</taxon>
        <taxon>Phyllotreta</taxon>
    </lineage>
</organism>
<dbReference type="GO" id="GO:0035252">
    <property type="term" value="F:UDP-xylosyltransferase activity"/>
    <property type="evidence" value="ECO:0007669"/>
    <property type="project" value="TreeGrafter"/>
</dbReference>
<dbReference type="InterPro" id="IPR051091">
    <property type="entry name" value="O-Glucosyltr/Glycosyltrsf_90"/>
</dbReference>
<dbReference type="GO" id="GO:0005788">
    <property type="term" value="C:endoplasmic reticulum lumen"/>
    <property type="evidence" value="ECO:0007669"/>
    <property type="project" value="UniProtKB-SubCell"/>
</dbReference>
<evidence type="ECO:0000256" key="2">
    <source>
        <dbReference type="ARBA" id="ARBA00004922"/>
    </source>
</evidence>
<comment type="function">
    <text evidence="6">Protein O-glucosyltransferase. Catalyzes the reaction that attaches glucose through an O-glycosidic linkage to a conserved serine residue found in the consensus sequence C-X-S-X-[PA]-C in epidermal growth factor-like repeats. Regulates Notch signaling by glucosylating Notch in the ER, glucosylation is required for the correct folding and cleavage of Notch.</text>
</comment>
<dbReference type="EMBL" id="OU900099">
    <property type="protein sequence ID" value="CAG9863524.1"/>
    <property type="molecule type" value="Genomic_DNA"/>
</dbReference>
<dbReference type="Pfam" id="PF05686">
    <property type="entry name" value="Glyco_transf_90"/>
    <property type="match status" value="1"/>
</dbReference>
<dbReference type="InterPro" id="IPR006598">
    <property type="entry name" value="CAP10"/>
</dbReference>
<evidence type="ECO:0000256" key="1">
    <source>
        <dbReference type="ARBA" id="ARBA00004319"/>
    </source>
</evidence>
<accession>A0A9N9TX12</accession>
<evidence type="ECO:0000256" key="3">
    <source>
        <dbReference type="ARBA" id="ARBA00010118"/>
    </source>
</evidence>
<comment type="pathway">
    <text evidence="2">Protein modification; protein glycosylation.</text>
</comment>
<keyword evidence="10" id="KW-1185">Reference proteome</keyword>
<dbReference type="PANTHER" id="PTHR12203">
    <property type="entry name" value="KDEL LYS-ASP-GLU-LEU CONTAINING - RELATED"/>
    <property type="match status" value="1"/>
</dbReference>
<evidence type="ECO:0000256" key="5">
    <source>
        <dbReference type="ARBA" id="ARBA00022679"/>
    </source>
</evidence>
<keyword evidence="7" id="KW-0732">Signal</keyword>
<feature type="signal peptide" evidence="7">
    <location>
        <begin position="1"/>
        <end position="18"/>
    </location>
</feature>
<dbReference type="GO" id="GO:0035251">
    <property type="term" value="F:UDP-glucosyltransferase activity"/>
    <property type="evidence" value="ECO:0007669"/>
    <property type="project" value="TreeGrafter"/>
</dbReference>
<evidence type="ECO:0000256" key="7">
    <source>
        <dbReference type="SAM" id="SignalP"/>
    </source>
</evidence>
<dbReference type="GO" id="GO:0006493">
    <property type="term" value="P:protein O-linked glycosylation"/>
    <property type="evidence" value="ECO:0007669"/>
    <property type="project" value="TreeGrafter"/>
</dbReference>
<evidence type="ECO:0000313" key="10">
    <source>
        <dbReference type="Proteomes" id="UP001153712"/>
    </source>
</evidence>
<evidence type="ECO:0000256" key="4">
    <source>
        <dbReference type="ARBA" id="ARBA00022676"/>
    </source>
</evidence>